<evidence type="ECO:0000259" key="2">
    <source>
        <dbReference type="Pfam" id="PF04296"/>
    </source>
</evidence>
<evidence type="ECO:0000313" key="4">
    <source>
        <dbReference type="Proteomes" id="UP001178507"/>
    </source>
</evidence>
<feature type="domain" description="YlxR" evidence="2">
    <location>
        <begin position="13"/>
        <end position="81"/>
    </location>
</feature>
<accession>A0AA36N6T9</accession>
<dbReference type="AlphaFoldDB" id="A0AA36N6T9"/>
<dbReference type="NCBIfam" id="NF006622">
    <property type="entry name" value="PRK09190.1"/>
    <property type="match status" value="1"/>
</dbReference>
<organism evidence="3 4">
    <name type="scientific">Effrenium voratum</name>
    <dbReference type="NCBI Taxonomy" id="2562239"/>
    <lineage>
        <taxon>Eukaryota</taxon>
        <taxon>Sar</taxon>
        <taxon>Alveolata</taxon>
        <taxon>Dinophyceae</taxon>
        <taxon>Suessiales</taxon>
        <taxon>Symbiodiniaceae</taxon>
        <taxon>Effrenium</taxon>
    </lineage>
</organism>
<reference evidence="3" key="1">
    <citation type="submission" date="2023-08" db="EMBL/GenBank/DDBJ databases">
        <authorList>
            <person name="Chen Y."/>
            <person name="Shah S."/>
            <person name="Dougan E. K."/>
            <person name="Thang M."/>
            <person name="Chan C."/>
        </authorList>
    </citation>
    <scope>NUCLEOTIDE SEQUENCE</scope>
</reference>
<dbReference type="Pfam" id="PF04296">
    <property type="entry name" value="YlxR"/>
    <property type="match status" value="1"/>
</dbReference>
<feature type="compositionally biased region" description="Low complexity" evidence="1">
    <location>
        <begin position="213"/>
        <end position="226"/>
    </location>
</feature>
<dbReference type="Gene3D" id="3.30.1330.30">
    <property type="match status" value="1"/>
</dbReference>
<proteinExistence type="predicted"/>
<dbReference type="InterPro" id="IPR029064">
    <property type="entry name" value="Ribosomal_eL30-like_sf"/>
</dbReference>
<dbReference type="PANTHER" id="PTHR34215:SF1">
    <property type="entry name" value="YLXR DOMAIN-CONTAINING PROTEIN"/>
    <property type="match status" value="1"/>
</dbReference>
<evidence type="ECO:0000256" key="1">
    <source>
        <dbReference type="SAM" id="MobiDB-lite"/>
    </source>
</evidence>
<comment type="caution">
    <text evidence="3">The sequence shown here is derived from an EMBL/GenBank/DDBJ whole genome shotgun (WGS) entry which is preliminary data.</text>
</comment>
<dbReference type="EMBL" id="CAUJNA010002223">
    <property type="protein sequence ID" value="CAJ1391542.1"/>
    <property type="molecule type" value="Genomic_DNA"/>
</dbReference>
<protein>
    <recommendedName>
        <fullName evidence="2">YlxR domain-containing protein</fullName>
    </recommendedName>
</protein>
<gene>
    <name evidence="3" type="ORF">EVOR1521_LOCUS16806</name>
</gene>
<dbReference type="InterPro" id="IPR007393">
    <property type="entry name" value="YlxR_dom"/>
</dbReference>
<evidence type="ECO:0000313" key="3">
    <source>
        <dbReference type="EMBL" id="CAJ1391542.1"/>
    </source>
</evidence>
<dbReference type="SUPFAM" id="SSF64376">
    <property type="entry name" value="YlxR-like"/>
    <property type="match status" value="1"/>
</dbReference>
<dbReference type="PANTHER" id="PTHR34215">
    <property type="entry name" value="BLL0784 PROTEIN"/>
    <property type="match status" value="1"/>
</dbReference>
<feature type="region of interest" description="Disordered" evidence="1">
    <location>
        <begin position="202"/>
        <end position="234"/>
    </location>
</feature>
<dbReference type="Gene3D" id="3.30.1230.10">
    <property type="entry name" value="YlxR-like"/>
    <property type="match status" value="1"/>
</dbReference>
<dbReference type="InterPro" id="IPR037465">
    <property type="entry name" value="YlxR"/>
</dbReference>
<dbReference type="InterPro" id="IPR035931">
    <property type="entry name" value="YlxR-like_sf"/>
</dbReference>
<keyword evidence="4" id="KW-1185">Reference proteome</keyword>
<sequence length="234" mass="24622">MTLNEADIAMNERRCIVTGESADADGLIRFVAGPDGMVVPDLKRTLPGRGCWVTARRAMVDKAVSKKLFARALRRKVDVPDDLGALVDRLLVRQATGALSMARKAGALVSGAMQVDKAVRAGRATALLHALHAAPDGIRKLDQARRATVHLGGPDVPVFMLLDDEQMGLAFGGGNVIHAAVLDGRGGHAALRRLEALRDYRTGPDMRPASPDAGAGLLAGTAGGHVTAKETDQE</sequence>
<dbReference type="SUPFAM" id="SSF55315">
    <property type="entry name" value="L30e-like"/>
    <property type="match status" value="1"/>
</dbReference>
<dbReference type="CDD" id="cd00279">
    <property type="entry name" value="YlxR"/>
    <property type="match status" value="1"/>
</dbReference>
<name>A0AA36N6T9_9DINO</name>
<dbReference type="Proteomes" id="UP001178507">
    <property type="component" value="Unassembled WGS sequence"/>
</dbReference>